<dbReference type="Pfam" id="PF02251">
    <property type="entry name" value="PA28_N"/>
    <property type="match status" value="1"/>
</dbReference>
<dbReference type="AlphaFoldDB" id="A0A4Y9ZMA7"/>
<dbReference type="Pfam" id="PF02252">
    <property type="entry name" value="PA28_C"/>
    <property type="match status" value="1"/>
</dbReference>
<dbReference type="InterPro" id="IPR036996">
    <property type="entry name" value="PA28_N_sf"/>
</dbReference>
<dbReference type="GO" id="GO:0061133">
    <property type="term" value="F:endopeptidase activator activity"/>
    <property type="evidence" value="ECO:0007669"/>
    <property type="project" value="TreeGrafter"/>
</dbReference>
<evidence type="ECO:0000313" key="6">
    <source>
        <dbReference type="EMBL" id="TFY75996.1"/>
    </source>
</evidence>
<dbReference type="InterPro" id="IPR009077">
    <property type="entry name" value="Proteasome_activ_PA28"/>
</dbReference>
<dbReference type="Gene3D" id="1.20.120.180">
    <property type="entry name" value="Proteasome activator pa28, C-terminal domain"/>
    <property type="match status" value="1"/>
</dbReference>
<evidence type="ECO:0000313" key="7">
    <source>
        <dbReference type="Proteomes" id="UP000298061"/>
    </source>
</evidence>
<dbReference type="SUPFAM" id="SSF47216">
    <property type="entry name" value="Proteasome activator"/>
    <property type="match status" value="1"/>
</dbReference>
<protein>
    <recommendedName>
        <fullName evidence="8">Proteasome activator PA28 C-terminal domain-containing protein</fullName>
    </recommendedName>
</protein>
<dbReference type="InterPro" id="IPR003186">
    <property type="entry name" value="PA28_C"/>
</dbReference>
<dbReference type="PANTHER" id="PTHR10660">
    <property type="entry name" value="PROTEASOME REGULATOR PA28"/>
    <property type="match status" value="1"/>
</dbReference>
<feature type="region of interest" description="Disordered" evidence="3">
    <location>
        <begin position="48"/>
        <end position="83"/>
    </location>
</feature>
<dbReference type="InterPro" id="IPR036252">
    <property type="entry name" value="Proteasome_activ_sf"/>
</dbReference>
<keyword evidence="7" id="KW-1185">Reference proteome</keyword>
<dbReference type="GO" id="GO:0005654">
    <property type="term" value="C:nucleoplasm"/>
    <property type="evidence" value="ECO:0007669"/>
    <property type="project" value="TreeGrafter"/>
</dbReference>
<dbReference type="STRING" id="135208.A0A4Y9ZMA7"/>
<dbReference type="GO" id="GO:0061136">
    <property type="term" value="P:regulation of proteasomal protein catabolic process"/>
    <property type="evidence" value="ECO:0007669"/>
    <property type="project" value="TreeGrafter"/>
</dbReference>
<dbReference type="Proteomes" id="UP000298061">
    <property type="component" value="Unassembled WGS sequence"/>
</dbReference>
<keyword evidence="2" id="KW-0647">Proteasome</keyword>
<dbReference type="FunFam" id="1.20.120.180:FF:000002">
    <property type="entry name" value="Proteasome activator complex subunit 1"/>
    <property type="match status" value="1"/>
</dbReference>
<evidence type="ECO:0000256" key="2">
    <source>
        <dbReference type="ARBA" id="ARBA00022942"/>
    </source>
</evidence>
<reference evidence="6 7" key="1">
    <citation type="submission" date="2019-02" db="EMBL/GenBank/DDBJ databases">
        <title>Genome sequencing of the rare red list fungi Hericium alpestre (H. flagellum).</title>
        <authorList>
            <person name="Buettner E."/>
            <person name="Kellner H."/>
        </authorList>
    </citation>
    <scope>NUCLEOTIDE SEQUENCE [LARGE SCALE GENOMIC DNA]</scope>
    <source>
        <strain evidence="6 7">DSM 108284</strain>
    </source>
</reference>
<organism evidence="6 7">
    <name type="scientific">Hericium alpestre</name>
    <dbReference type="NCBI Taxonomy" id="135208"/>
    <lineage>
        <taxon>Eukaryota</taxon>
        <taxon>Fungi</taxon>
        <taxon>Dikarya</taxon>
        <taxon>Basidiomycota</taxon>
        <taxon>Agaricomycotina</taxon>
        <taxon>Agaricomycetes</taxon>
        <taxon>Russulales</taxon>
        <taxon>Hericiaceae</taxon>
        <taxon>Hericium</taxon>
    </lineage>
</organism>
<evidence type="ECO:0000259" key="5">
    <source>
        <dbReference type="Pfam" id="PF02252"/>
    </source>
</evidence>
<dbReference type="EMBL" id="SFCI01001355">
    <property type="protein sequence ID" value="TFY75996.1"/>
    <property type="molecule type" value="Genomic_DNA"/>
</dbReference>
<evidence type="ECO:0000259" key="4">
    <source>
        <dbReference type="Pfam" id="PF02251"/>
    </source>
</evidence>
<dbReference type="GO" id="GO:0008537">
    <property type="term" value="C:proteasome activator complex"/>
    <property type="evidence" value="ECO:0007669"/>
    <property type="project" value="InterPro"/>
</dbReference>
<feature type="domain" description="Proteasome activator PA28 N-terminal" evidence="4">
    <location>
        <begin position="10"/>
        <end position="48"/>
    </location>
</feature>
<feature type="domain" description="Proteasome activator PA28 C-terminal" evidence="5">
    <location>
        <begin position="109"/>
        <end position="264"/>
    </location>
</feature>
<gene>
    <name evidence="6" type="ORF">EWM64_g8013</name>
</gene>
<evidence type="ECO:0008006" key="8">
    <source>
        <dbReference type="Google" id="ProtNLM"/>
    </source>
</evidence>
<dbReference type="Gene3D" id="1.20.5.120">
    <property type="entry name" value="Proteasome activator pa28, N-terminal domain"/>
    <property type="match status" value="1"/>
</dbReference>
<dbReference type="OrthoDB" id="6591885at2759"/>
<accession>A0A4Y9ZMA7</accession>
<name>A0A4Y9ZMA7_9AGAM</name>
<evidence type="ECO:0000256" key="1">
    <source>
        <dbReference type="ARBA" id="ARBA00005883"/>
    </source>
</evidence>
<dbReference type="InterPro" id="IPR036997">
    <property type="entry name" value="PA28_C_sf"/>
</dbReference>
<comment type="similarity">
    <text evidence="1">Belongs to the PA28 family.</text>
</comment>
<dbReference type="GO" id="GO:0005737">
    <property type="term" value="C:cytoplasm"/>
    <property type="evidence" value="ECO:0007669"/>
    <property type="project" value="TreeGrafter"/>
</dbReference>
<proteinExistence type="inferred from homology"/>
<dbReference type="GO" id="GO:2000045">
    <property type="term" value="P:regulation of G1/S transition of mitotic cell cycle"/>
    <property type="evidence" value="ECO:0007669"/>
    <property type="project" value="TreeGrafter"/>
</dbReference>
<sequence>MTNQPKLDKETSKKIEQFHQNVTTEAEDVIFRVFPSKIFELQELIASTSSPSSPFNLSRAKESTDPTVYPPPTVKSEEPDTKKRKLDSVTANGTRYVELEHARYPNLLVTNKQLTEAQDIVKRECEKLAELCDKVRLWINISMPRVSISRYIANIANERHFASGDNFGVQVQEDVMSELQRSQDSCYNMRDSARQGHLNRAKICSKIIKYPHIEDYAIALKEHDQKHIYFARQSVIEICNIYAVAMDVLHKNMIKLRKPKGDNVAGLY</sequence>
<dbReference type="PANTHER" id="PTHR10660:SF2">
    <property type="entry name" value="LD45860P"/>
    <property type="match status" value="1"/>
</dbReference>
<evidence type="ECO:0000256" key="3">
    <source>
        <dbReference type="SAM" id="MobiDB-lite"/>
    </source>
</evidence>
<dbReference type="InterPro" id="IPR003185">
    <property type="entry name" value="Proteasome_activ_PA28_N"/>
</dbReference>
<comment type="caution">
    <text evidence="6">The sequence shown here is derived from an EMBL/GenBank/DDBJ whole genome shotgun (WGS) entry which is preliminary data.</text>
</comment>